<dbReference type="Proteomes" id="UP000317318">
    <property type="component" value="Chromosome"/>
</dbReference>
<dbReference type="PANTHER" id="PTHR10889">
    <property type="entry name" value="DEOXYRIBOSE-PHOSPHATE ALDOLASE"/>
    <property type="match status" value="1"/>
</dbReference>
<evidence type="ECO:0000256" key="1">
    <source>
        <dbReference type="ARBA" id="ARBA00010936"/>
    </source>
</evidence>
<sequence>MADFTYSDVAKMIDHSLLNPTMTVQQLEEGCRLAVAYDVASVCILPYMMKRCTELLAGSNVMPSTTIGFPHGGHTTDIKRAEAERAVEDGCQELDMVVNISQVLSGKWDYVERDIKAVIDIAHAAERKVKVIFENCYLNDEQKVKLCQICTGLNADWVKTSTGYGTGGATMEDLKLMVENSGDGVQVKAAGGVRDIDKLLEVRALGVTRCGASRTQSMMDDARQRLGLEPIQFDAAPAASGY</sequence>
<keyword evidence="2 7" id="KW-0963">Cytoplasm</keyword>
<evidence type="ECO:0000313" key="9">
    <source>
        <dbReference type="Proteomes" id="UP000317318"/>
    </source>
</evidence>
<dbReference type="NCBIfam" id="TIGR00126">
    <property type="entry name" value="deoC"/>
    <property type="match status" value="1"/>
</dbReference>
<keyword evidence="4 7" id="KW-0704">Schiff base</keyword>
<dbReference type="SMART" id="SM01133">
    <property type="entry name" value="DeoC"/>
    <property type="match status" value="1"/>
</dbReference>
<comment type="catalytic activity">
    <reaction evidence="5 7">
        <text>2-deoxy-D-ribose 5-phosphate = D-glyceraldehyde 3-phosphate + acetaldehyde</text>
        <dbReference type="Rhea" id="RHEA:12821"/>
        <dbReference type="ChEBI" id="CHEBI:15343"/>
        <dbReference type="ChEBI" id="CHEBI:59776"/>
        <dbReference type="ChEBI" id="CHEBI:62877"/>
        <dbReference type="EC" id="4.1.2.4"/>
    </reaction>
</comment>
<evidence type="ECO:0000256" key="5">
    <source>
        <dbReference type="ARBA" id="ARBA00048791"/>
    </source>
</evidence>
<dbReference type="UniPathway" id="UPA00002">
    <property type="reaction ID" value="UER00468"/>
</dbReference>
<dbReference type="GO" id="GO:0004139">
    <property type="term" value="F:deoxyribose-phosphate aldolase activity"/>
    <property type="evidence" value="ECO:0007669"/>
    <property type="project" value="UniProtKB-UniRule"/>
</dbReference>
<organism evidence="8 9">
    <name type="scientific">Stratiformator vulcanicus</name>
    <dbReference type="NCBI Taxonomy" id="2527980"/>
    <lineage>
        <taxon>Bacteria</taxon>
        <taxon>Pseudomonadati</taxon>
        <taxon>Planctomycetota</taxon>
        <taxon>Planctomycetia</taxon>
        <taxon>Planctomycetales</taxon>
        <taxon>Planctomycetaceae</taxon>
        <taxon>Stratiformator</taxon>
    </lineage>
</organism>
<dbReference type="GO" id="GO:0009264">
    <property type="term" value="P:deoxyribonucleotide catabolic process"/>
    <property type="evidence" value="ECO:0007669"/>
    <property type="project" value="UniProtKB-UniRule"/>
</dbReference>
<dbReference type="Pfam" id="PF01791">
    <property type="entry name" value="DeoC"/>
    <property type="match status" value="1"/>
</dbReference>
<dbReference type="GO" id="GO:0006018">
    <property type="term" value="P:2-deoxyribose 1-phosphate catabolic process"/>
    <property type="evidence" value="ECO:0007669"/>
    <property type="project" value="UniProtKB-UniRule"/>
</dbReference>
<dbReference type="GO" id="GO:0016052">
    <property type="term" value="P:carbohydrate catabolic process"/>
    <property type="evidence" value="ECO:0007669"/>
    <property type="project" value="TreeGrafter"/>
</dbReference>
<name>A0A517QYC1_9PLAN</name>
<feature type="active site" description="Proton donor/acceptor" evidence="7">
    <location>
        <position position="188"/>
    </location>
</feature>
<feature type="active site" description="Schiff-base intermediate with acetaldehyde" evidence="7">
    <location>
        <position position="159"/>
    </location>
</feature>
<dbReference type="FunFam" id="3.20.20.70:FF:000044">
    <property type="entry name" value="Deoxyribose-phosphate aldolase"/>
    <property type="match status" value="1"/>
</dbReference>
<dbReference type="KEGG" id="svp:Pan189_09910"/>
<dbReference type="GO" id="GO:0005737">
    <property type="term" value="C:cytoplasm"/>
    <property type="evidence" value="ECO:0007669"/>
    <property type="project" value="UniProtKB-SubCell"/>
</dbReference>
<comment type="similarity">
    <text evidence="1 7">Belongs to the DeoC/FbaB aldolase family. DeoC type 1 subfamily.</text>
</comment>
<dbReference type="InterPro" id="IPR011343">
    <property type="entry name" value="DeoC"/>
</dbReference>
<evidence type="ECO:0000256" key="2">
    <source>
        <dbReference type="ARBA" id="ARBA00022490"/>
    </source>
</evidence>
<comment type="function">
    <text evidence="6 7">Catalyzes a reversible aldol reaction between acetaldehyde and D-glyceraldehyde 3-phosphate to generate 2-deoxy-D-ribose 5-phosphate.</text>
</comment>
<dbReference type="InterPro" id="IPR002915">
    <property type="entry name" value="DeoC/FbaB/LacD_aldolase"/>
</dbReference>
<reference evidence="8 9" key="1">
    <citation type="submission" date="2019-02" db="EMBL/GenBank/DDBJ databases">
        <title>Deep-cultivation of Planctomycetes and their phenomic and genomic characterization uncovers novel biology.</title>
        <authorList>
            <person name="Wiegand S."/>
            <person name="Jogler M."/>
            <person name="Boedeker C."/>
            <person name="Pinto D."/>
            <person name="Vollmers J."/>
            <person name="Rivas-Marin E."/>
            <person name="Kohn T."/>
            <person name="Peeters S.H."/>
            <person name="Heuer A."/>
            <person name="Rast P."/>
            <person name="Oberbeckmann S."/>
            <person name="Bunk B."/>
            <person name="Jeske O."/>
            <person name="Meyerdierks A."/>
            <person name="Storesund J.E."/>
            <person name="Kallscheuer N."/>
            <person name="Luecker S."/>
            <person name="Lage O.M."/>
            <person name="Pohl T."/>
            <person name="Merkel B.J."/>
            <person name="Hornburger P."/>
            <person name="Mueller R.-W."/>
            <person name="Bruemmer F."/>
            <person name="Labrenz M."/>
            <person name="Spormann A.M."/>
            <person name="Op den Camp H."/>
            <person name="Overmann J."/>
            <person name="Amann R."/>
            <person name="Jetten M.S.M."/>
            <person name="Mascher T."/>
            <person name="Medema M.H."/>
            <person name="Devos D.P."/>
            <person name="Kaster A.-K."/>
            <person name="Ovreas L."/>
            <person name="Rohde M."/>
            <person name="Galperin M.Y."/>
            <person name="Jogler C."/>
        </authorList>
    </citation>
    <scope>NUCLEOTIDE SEQUENCE [LARGE SCALE GENOMIC DNA]</scope>
    <source>
        <strain evidence="8 9">Pan189</strain>
    </source>
</reference>
<comment type="pathway">
    <text evidence="7">Carbohydrate degradation; 2-deoxy-D-ribose 1-phosphate degradation; D-glyceraldehyde 3-phosphate and acetaldehyde from 2-deoxy-alpha-D-ribose 1-phosphate: step 2/2.</text>
</comment>
<evidence type="ECO:0000313" key="8">
    <source>
        <dbReference type="EMBL" id="QDT36631.1"/>
    </source>
</evidence>
<dbReference type="InterPro" id="IPR013785">
    <property type="entry name" value="Aldolase_TIM"/>
</dbReference>
<dbReference type="InterPro" id="IPR028581">
    <property type="entry name" value="DeoC_typeI"/>
</dbReference>
<feature type="active site" description="Proton donor/acceptor" evidence="7">
    <location>
        <position position="95"/>
    </location>
</feature>
<protein>
    <recommendedName>
        <fullName evidence="7">Deoxyribose-phosphate aldolase</fullName>
        <shortName evidence="7">DERA</shortName>
        <ecNumber evidence="7">4.1.2.4</ecNumber>
    </recommendedName>
    <alternativeName>
        <fullName evidence="7">2-deoxy-D-ribose 5-phosphate aldolase</fullName>
    </alternativeName>
    <alternativeName>
        <fullName evidence="7">Phosphodeoxyriboaldolase</fullName>
        <shortName evidence="7">Deoxyriboaldolase</shortName>
    </alternativeName>
</protein>
<dbReference type="EC" id="4.1.2.4" evidence="7"/>
<proteinExistence type="inferred from homology"/>
<keyword evidence="9" id="KW-1185">Reference proteome</keyword>
<dbReference type="AlphaFoldDB" id="A0A517QYC1"/>
<dbReference type="EMBL" id="CP036268">
    <property type="protein sequence ID" value="QDT36631.1"/>
    <property type="molecule type" value="Genomic_DNA"/>
</dbReference>
<dbReference type="SUPFAM" id="SSF51569">
    <property type="entry name" value="Aldolase"/>
    <property type="match status" value="1"/>
</dbReference>
<evidence type="ECO:0000256" key="4">
    <source>
        <dbReference type="ARBA" id="ARBA00023270"/>
    </source>
</evidence>
<dbReference type="OrthoDB" id="9778711at2"/>
<evidence type="ECO:0000256" key="6">
    <source>
        <dbReference type="ARBA" id="ARBA00056337"/>
    </source>
</evidence>
<dbReference type="Gene3D" id="3.20.20.70">
    <property type="entry name" value="Aldolase class I"/>
    <property type="match status" value="1"/>
</dbReference>
<dbReference type="PIRSF" id="PIRSF001357">
    <property type="entry name" value="DeoC"/>
    <property type="match status" value="1"/>
</dbReference>
<dbReference type="HAMAP" id="MF_00114">
    <property type="entry name" value="DeoC_type1"/>
    <property type="match status" value="1"/>
</dbReference>
<keyword evidence="3 7" id="KW-0456">Lyase</keyword>
<dbReference type="PANTHER" id="PTHR10889:SF1">
    <property type="entry name" value="DEOXYRIBOSE-PHOSPHATE ALDOLASE"/>
    <property type="match status" value="1"/>
</dbReference>
<gene>
    <name evidence="8" type="primary">deoC2</name>
    <name evidence="7" type="synonym">deoC</name>
    <name evidence="8" type="ORF">Pan189_09910</name>
</gene>
<evidence type="ECO:0000256" key="7">
    <source>
        <dbReference type="HAMAP-Rule" id="MF_00114"/>
    </source>
</evidence>
<dbReference type="RefSeq" id="WP_145362819.1">
    <property type="nucleotide sequence ID" value="NZ_CP036268.1"/>
</dbReference>
<dbReference type="CDD" id="cd00959">
    <property type="entry name" value="DeoC"/>
    <property type="match status" value="1"/>
</dbReference>
<accession>A0A517QYC1</accession>
<evidence type="ECO:0000256" key="3">
    <source>
        <dbReference type="ARBA" id="ARBA00023239"/>
    </source>
</evidence>
<comment type="subcellular location">
    <subcellularLocation>
        <location evidence="7">Cytoplasm</location>
    </subcellularLocation>
</comment>